<evidence type="ECO:0000256" key="2">
    <source>
        <dbReference type="ARBA" id="ARBA00007613"/>
    </source>
</evidence>
<dbReference type="GO" id="GO:0015562">
    <property type="term" value="F:efflux transmembrane transporter activity"/>
    <property type="evidence" value="ECO:0007669"/>
    <property type="project" value="InterPro"/>
</dbReference>
<dbReference type="InterPro" id="IPR003423">
    <property type="entry name" value="OMP_efflux"/>
</dbReference>
<keyword evidence="4 9" id="KW-0812">Transmembrane</keyword>
<evidence type="ECO:0000256" key="8">
    <source>
        <dbReference type="ARBA" id="ARBA00023288"/>
    </source>
</evidence>
<dbReference type="Proteomes" id="UP000540929">
    <property type="component" value="Unassembled WGS sequence"/>
</dbReference>
<keyword evidence="13" id="KW-1185">Reference proteome</keyword>
<feature type="compositionally biased region" description="Low complexity" evidence="10">
    <location>
        <begin position="465"/>
        <end position="486"/>
    </location>
</feature>
<dbReference type="PANTHER" id="PTHR30203">
    <property type="entry name" value="OUTER MEMBRANE CATION EFFLUX PROTEIN"/>
    <property type="match status" value="1"/>
</dbReference>
<dbReference type="EMBL" id="JACCAS010000001">
    <property type="protein sequence ID" value="NYH24340.1"/>
    <property type="molecule type" value="Genomic_DNA"/>
</dbReference>
<keyword evidence="6 9" id="KW-0472">Membrane</keyword>
<name>A0A7Y9WNS8_9BURK</name>
<dbReference type="Pfam" id="PF02321">
    <property type="entry name" value="OEP"/>
    <property type="match status" value="2"/>
</dbReference>
<evidence type="ECO:0000256" key="4">
    <source>
        <dbReference type="ARBA" id="ARBA00022692"/>
    </source>
</evidence>
<evidence type="ECO:0000256" key="5">
    <source>
        <dbReference type="ARBA" id="ARBA00022729"/>
    </source>
</evidence>
<keyword evidence="8 9" id="KW-0449">Lipoprotein</keyword>
<proteinExistence type="inferred from homology"/>
<comment type="similarity">
    <text evidence="2 9">Belongs to the outer membrane factor (OMF) (TC 1.B.17) family.</text>
</comment>
<evidence type="ECO:0000256" key="7">
    <source>
        <dbReference type="ARBA" id="ARBA00023139"/>
    </source>
</evidence>
<feature type="region of interest" description="Disordered" evidence="10">
    <location>
        <begin position="441"/>
        <end position="486"/>
    </location>
</feature>
<evidence type="ECO:0000313" key="12">
    <source>
        <dbReference type="EMBL" id="NYH24340.1"/>
    </source>
</evidence>
<reference evidence="13 14" key="1">
    <citation type="submission" date="2020-07" db="EMBL/GenBank/DDBJ databases">
        <title>Exploring microbial biodiversity for novel pathways involved in the catabolism of aromatic compounds derived from lignin.</title>
        <authorList>
            <person name="Elkins J."/>
        </authorList>
    </citation>
    <scope>NUCLEOTIDE SEQUENCE [LARGE SCALE GENOMIC DNA]</scope>
    <source>
        <strain evidence="11 14">H2C3B</strain>
        <strain evidence="12 13">H2C3C</strain>
    </source>
</reference>
<keyword evidence="5" id="KW-0732">Signal</keyword>
<evidence type="ECO:0000256" key="10">
    <source>
        <dbReference type="SAM" id="MobiDB-lite"/>
    </source>
</evidence>
<dbReference type="SUPFAM" id="SSF56954">
    <property type="entry name" value="Outer membrane efflux proteins (OEP)"/>
    <property type="match status" value="1"/>
</dbReference>
<dbReference type="Proteomes" id="UP000572540">
    <property type="component" value="Unassembled WGS sequence"/>
</dbReference>
<keyword evidence="7 9" id="KW-0564">Palmitate</keyword>
<evidence type="ECO:0000256" key="9">
    <source>
        <dbReference type="RuleBase" id="RU362097"/>
    </source>
</evidence>
<organism evidence="12 13">
    <name type="scientific">Paraburkholderia bryophila</name>
    <dbReference type="NCBI Taxonomy" id="420952"/>
    <lineage>
        <taxon>Bacteria</taxon>
        <taxon>Pseudomonadati</taxon>
        <taxon>Pseudomonadota</taxon>
        <taxon>Betaproteobacteria</taxon>
        <taxon>Burkholderiales</taxon>
        <taxon>Burkholderiaceae</taxon>
        <taxon>Paraburkholderia</taxon>
    </lineage>
</organism>
<dbReference type="Gene3D" id="1.20.1600.10">
    <property type="entry name" value="Outer membrane efflux proteins (OEP)"/>
    <property type="match status" value="1"/>
</dbReference>
<dbReference type="GO" id="GO:0005886">
    <property type="term" value="C:plasma membrane"/>
    <property type="evidence" value="ECO:0007669"/>
    <property type="project" value="UniProtKB-SubCell"/>
</dbReference>
<protein>
    <submittedName>
        <fullName evidence="12">NodT family efflux transporter outer membrane factor (OMF) lipoprotein</fullName>
    </submittedName>
</protein>
<evidence type="ECO:0000256" key="3">
    <source>
        <dbReference type="ARBA" id="ARBA00022452"/>
    </source>
</evidence>
<evidence type="ECO:0000256" key="1">
    <source>
        <dbReference type="ARBA" id="ARBA00004370"/>
    </source>
</evidence>
<evidence type="ECO:0000313" key="11">
    <source>
        <dbReference type="EMBL" id="NYH13137.1"/>
    </source>
</evidence>
<accession>A0A7Y9WNS8</accession>
<dbReference type="AlphaFoldDB" id="A0A7Y9WNS8"/>
<dbReference type="InterPro" id="IPR010131">
    <property type="entry name" value="MdtP/NodT-like"/>
</dbReference>
<evidence type="ECO:0000313" key="13">
    <source>
        <dbReference type="Proteomes" id="UP000540929"/>
    </source>
</evidence>
<dbReference type="PANTHER" id="PTHR30203:SF20">
    <property type="entry name" value="MULTIDRUG RESISTANCE OUTER MEMBRANE PROTEIN MDTP-RELATED"/>
    <property type="match status" value="1"/>
</dbReference>
<evidence type="ECO:0000256" key="6">
    <source>
        <dbReference type="ARBA" id="ARBA00023136"/>
    </source>
</evidence>
<dbReference type="EMBL" id="JACCAU010000001">
    <property type="protein sequence ID" value="NYH13137.1"/>
    <property type="molecule type" value="Genomic_DNA"/>
</dbReference>
<gene>
    <name evidence="12" type="ORF">GGD40_003819</name>
    <name evidence="11" type="ORF">GGD41_000365</name>
</gene>
<comment type="subcellular location">
    <subcellularLocation>
        <location evidence="9">Cell membrane</location>
        <topology evidence="9">Lipid-anchor</topology>
    </subcellularLocation>
    <subcellularLocation>
        <location evidence="1">Membrane</location>
    </subcellularLocation>
</comment>
<evidence type="ECO:0000313" key="14">
    <source>
        <dbReference type="Proteomes" id="UP000572540"/>
    </source>
</evidence>
<comment type="caution">
    <text evidence="12">The sequence shown here is derived from an EMBL/GenBank/DDBJ whole genome shotgun (WGS) entry which is preliminary data.</text>
</comment>
<dbReference type="NCBIfam" id="TIGR01845">
    <property type="entry name" value="outer_NodT"/>
    <property type="match status" value="1"/>
</dbReference>
<dbReference type="Gene3D" id="2.20.200.10">
    <property type="entry name" value="Outer membrane efflux proteins (OEP)"/>
    <property type="match status" value="1"/>
</dbReference>
<keyword evidence="3 9" id="KW-1134">Transmembrane beta strand</keyword>
<sequence length="486" mass="50942">MTPSSLDVGNAIRAADADAQWPAADWWRAYNDPQLNEWIAAAQAGNPSLAAAQARVREAMSMAGVARSALAPQVNGSLSVQRQKWADNVYYGPGPLAGEQSWNNTGTLGLSYHLDLWGKDRNAAERALDAAHASAADARAAQLELEGNVVRTYIEMSMNYALLDIAKATLKQQQQIVDLANRRLKGGIGTQLDVSQAETPLPEYDRQIDALDEQIALGRNQLAALAGKGPGAGDAIQRPTLSLDTAPASLPSSLPADLIGHRPDVVAARWTVAAQARGIDVAKADFYPDINLLASIGGYAAMGPLFQFLKNPSHSWSAGPALSLPILDGGRLRSQLGAASAGYDEAVDRYNQSIVGALKDVSDQVIRIRSLATQAGDADRSVAAARKNYDLSREGYRRGLTDYLNVLVAQNQLLRAQEGVAKIQAERLGAHASLVTALGGGLDEPANGPQANETLPAHGKGSSGKGNAAGDPAASAAGNTTAPAVE</sequence>